<dbReference type="SUPFAM" id="SSF56349">
    <property type="entry name" value="DNA breaking-rejoining enzymes"/>
    <property type="match status" value="1"/>
</dbReference>
<dbReference type="PROSITE" id="PS51898">
    <property type="entry name" value="TYR_RECOMBINASE"/>
    <property type="match status" value="1"/>
</dbReference>
<dbReference type="AlphaFoldDB" id="A0A1G9JHL0"/>
<dbReference type="EMBL" id="FNEE01000034">
    <property type="protein sequence ID" value="SDL37057.1"/>
    <property type="molecule type" value="Genomic_DNA"/>
</dbReference>
<keyword evidence="5" id="KW-1185">Reference proteome</keyword>
<dbReference type="InterPro" id="IPR002104">
    <property type="entry name" value="Integrase_catalytic"/>
</dbReference>
<feature type="region of interest" description="Disordered" evidence="2">
    <location>
        <begin position="83"/>
        <end position="103"/>
    </location>
</feature>
<dbReference type="Pfam" id="PF00589">
    <property type="entry name" value="Phage_integrase"/>
    <property type="match status" value="1"/>
</dbReference>
<dbReference type="GO" id="GO:0003677">
    <property type="term" value="F:DNA binding"/>
    <property type="evidence" value="ECO:0007669"/>
    <property type="project" value="InterPro"/>
</dbReference>
<feature type="domain" description="Tyr recombinase" evidence="3">
    <location>
        <begin position="23"/>
        <end position="103"/>
    </location>
</feature>
<evidence type="ECO:0000313" key="4">
    <source>
        <dbReference type="EMBL" id="SDL37057.1"/>
    </source>
</evidence>
<dbReference type="GO" id="GO:0006310">
    <property type="term" value="P:DNA recombination"/>
    <property type="evidence" value="ECO:0007669"/>
    <property type="project" value="UniProtKB-KW"/>
</dbReference>
<evidence type="ECO:0000313" key="5">
    <source>
        <dbReference type="Proteomes" id="UP000198894"/>
    </source>
</evidence>
<proteinExistence type="predicted"/>
<dbReference type="Gene3D" id="1.10.443.10">
    <property type="entry name" value="Intergrase catalytic core"/>
    <property type="match status" value="1"/>
</dbReference>
<evidence type="ECO:0000256" key="2">
    <source>
        <dbReference type="SAM" id="MobiDB-lite"/>
    </source>
</evidence>
<dbReference type="RefSeq" id="WP_413468393.1">
    <property type="nucleotide sequence ID" value="NZ_FNEE01000034.1"/>
</dbReference>
<keyword evidence="1" id="KW-0233">DNA recombination</keyword>
<gene>
    <name evidence="4" type="ORF">SAMN05428953_13452</name>
</gene>
<dbReference type="InterPro" id="IPR011010">
    <property type="entry name" value="DNA_brk_join_enz"/>
</dbReference>
<dbReference type="GO" id="GO:0015074">
    <property type="term" value="P:DNA integration"/>
    <property type="evidence" value="ECO:0007669"/>
    <property type="project" value="InterPro"/>
</dbReference>
<name>A0A1G9JHL0_9HYPH</name>
<reference evidence="5" key="1">
    <citation type="submission" date="2016-10" db="EMBL/GenBank/DDBJ databases">
        <authorList>
            <person name="Varghese N."/>
            <person name="Submissions S."/>
        </authorList>
    </citation>
    <scope>NUCLEOTIDE SEQUENCE [LARGE SCALE GENOMIC DNA]</scope>
    <source>
        <strain evidence="5">CGMCC 1.11022</strain>
    </source>
</reference>
<accession>A0A1G9JHL0</accession>
<dbReference type="InterPro" id="IPR013762">
    <property type="entry name" value="Integrase-like_cat_sf"/>
</dbReference>
<sequence length="103" mass="11345">MRARNVDRPNLSRRLAIVHQPRKLPLVLSAEEVARLLEAAPGPKYKAALGTAYGAGLRVSEVAALKVTDIDSARMLIRVEQGKGRKDRHAMLSPQCDEHTISH</sequence>
<evidence type="ECO:0000256" key="1">
    <source>
        <dbReference type="ARBA" id="ARBA00023172"/>
    </source>
</evidence>
<evidence type="ECO:0000259" key="3">
    <source>
        <dbReference type="PROSITE" id="PS51898"/>
    </source>
</evidence>
<protein>
    <submittedName>
        <fullName evidence="4">Phage integrase family protein</fullName>
    </submittedName>
</protein>
<organism evidence="4 5">
    <name type="scientific">Mesorhizobium muleiense</name>
    <dbReference type="NCBI Taxonomy" id="1004279"/>
    <lineage>
        <taxon>Bacteria</taxon>
        <taxon>Pseudomonadati</taxon>
        <taxon>Pseudomonadota</taxon>
        <taxon>Alphaproteobacteria</taxon>
        <taxon>Hyphomicrobiales</taxon>
        <taxon>Phyllobacteriaceae</taxon>
        <taxon>Mesorhizobium</taxon>
    </lineage>
</organism>
<dbReference type="Proteomes" id="UP000198894">
    <property type="component" value="Unassembled WGS sequence"/>
</dbReference>